<gene>
    <name evidence="6" type="primary">dgcE</name>
    <name evidence="6" type="ORF">LMG3458_03929</name>
</gene>
<dbReference type="Pfam" id="PF00990">
    <property type="entry name" value="GGDEF"/>
    <property type="match status" value="1"/>
</dbReference>
<reference evidence="6 7" key="1">
    <citation type="submission" date="2020-04" db="EMBL/GenBank/DDBJ databases">
        <authorList>
            <person name="De Canck E."/>
        </authorList>
    </citation>
    <scope>NUCLEOTIDE SEQUENCE [LARGE SCALE GENOMIC DNA]</scope>
    <source>
        <strain evidence="6 7">LMG 3458</strain>
    </source>
</reference>
<evidence type="ECO:0000256" key="3">
    <source>
        <dbReference type="SAM" id="MobiDB-lite"/>
    </source>
</evidence>
<dbReference type="EC" id="2.7.7.65" evidence="1"/>
<dbReference type="SUPFAM" id="SSF55785">
    <property type="entry name" value="PYP-like sensor domain (PAS domain)"/>
    <property type="match status" value="1"/>
</dbReference>
<dbReference type="AlphaFoldDB" id="A0A6S7A994"/>
<evidence type="ECO:0000256" key="1">
    <source>
        <dbReference type="ARBA" id="ARBA00012528"/>
    </source>
</evidence>
<dbReference type="PROSITE" id="PS50887">
    <property type="entry name" value="GGDEF"/>
    <property type="match status" value="1"/>
</dbReference>
<dbReference type="CDD" id="cd00130">
    <property type="entry name" value="PAS"/>
    <property type="match status" value="1"/>
</dbReference>
<evidence type="ECO:0000259" key="5">
    <source>
        <dbReference type="PROSITE" id="PS50887"/>
    </source>
</evidence>
<name>A0A6S7A994_9BURK</name>
<dbReference type="InterPro" id="IPR050469">
    <property type="entry name" value="Diguanylate_Cyclase"/>
</dbReference>
<dbReference type="InterPro" id="IPR035965">
    <property type="entry name" value="PAS-like_dom_sf"/>
</dbReference>
<dbReference type="SMART" id="SM00267">
    <property type="entry name" value="GGDEF"/>
    <property type="match status" value="1"/>
</dbReference>
<dbReference type="GO" id="GO:0052621">
    <property type="term" value="F:diguanylate cyclase activity"/>
    <property type="evidence" value="ECO:0007669"/>
    <property type="project" value="UniProtKB-EC"/>
</dbReference>
<keyword evidence="6" id="KW-0548">Nucleotidyltransferase</keyword>
<feature type="domain" description="PAS" evidence="4">
    <location>
        <begin position="66"/>
        <end position="121"/>
    </location>
</feature>
<organism evidence="6 7">
    <name type="scientific">Achromobacter deleyi</name>
    <dbReference type="NCBI Taxonomy" id="1353891"/>
    <lineage>
        <taxon>Bacteria</taxon>
        <taxon>Pseudomonadati</taxon>
        <taxon>Pseudomonadota</taxon>
        <taxon>Betaproteobacteria</taxon>
        <taxon>Burkholderiales</taxon>
        <taxon>Alcaligenaceae</taxon>
        <taxon>Achromobacter</taxon>
    </lineage>
</organism>
<dbReference type="InterPro" id="IPR013767">
    <property type="entry name" value="PAS_fold"/>
</dbReference>
<dbReference type="GO" id="GO:0043709">
    <property type="term" value="P:cell adhesion involved in single-species biofilm formation"/>
    <property type="evidence" value="ECO:0007669"/>
    <property type="project" value="TreeGrafter"/>
</dbReference>
<protein>
    <recommendedName>
        <fullName evidence="1">diguanylate cyclase</fullName>
        <ecNumber evidence="1">2.7.7.65</ecNumber>
    </recommendedName>
</protein>
<dbReference type="SUPFAM" id="SSF55073">
    <property type="entry name" value="Nucleotide cyclase"/>
    <property type="match status" value="1"/>
</dbReference>
<dbReference type="InterPro" id="IPR043128">
    <property type="entry name" value="Rev_trsase/Diguanyl_cyclase"/>
</dbReference>
<accession>A0A6S7A994</accession>
<comment type="catalytic activity">
    <reaction evidence="2">
        <text>2 GTP = 3',3'-c-di-GMP + 2 diphosphate</text>
        <dbReference type="Rhea" id="RHEA:24898"/>
        <dbReference type="ChEBI" id="CHEBI:33019"/>
        <dbReference type="ChEBI" id="CHEBI:37565"/>
        <dbReference type="ChEBI" id="CHEBI:58805"/>
        <dbReference type="EC" id="2.7.7.65"/>
    </reaction>
</comment>
<dbReference type="NCBIfam" id="TIGR00229">
    <property type="entry name" value="sensory_box"/>
    <property type="match status" value="1"/>
</dbReference>
<proteinExistence type="predicted"/>
<dbReference type="NCBIfam" id="TIGR00254">
    <property type="entry name" value="GGDEF"/>
    <property type="match status" value="1"/>
</dbReference>
<dbReference type="Proteomes" id="UP000494111">
    <property type="component" value="Unassembled WGS sequence"/>
</dbReference>
<dbReference type="GO" id="GO:0006355">
    <property type="term" value="P:regulation of DNA-templated transcription"/>
    <property type="evidence" value="ECO:0007669"/>
    <property type="project" value="InterPro"/>
</dbReference>
<feature type="region of interest" description="Disordered" evidence="3">
    <location>
        <begin position="21"/>
        <end position="53"/>
    </location>
</feature>
<dbReference type="FunFam" id="3.30.70.270:FF:000001">
    <property type="entry name" value="Diguanylate cyclase domain protein"/>
    <property type="match status" value="1"/>
</dbReference>
<dbReference type="CDD" id="cd01949">
    <property type="entry name" value="GGDEF"/>
    <property type="match status" value="1"/>
</dbReference>
<evidence type="ECO:0000313" key="7">
    <source>
        <dbReference type="Proteomes" id="UP000494111"/>
    </source>
</evidence>
<dbReference type="InterPro" id="IPR029787">
    <property type="entry name" value="Nucleotide_cyclase"/>
</dbReference>
<dbReference type="GO" id="GO:0005886">
    <property type="term" value="C:plasma membrane"/>
    <property type="evidence" value="ECO:0007669"/>
    <property type="project" value="TreeGrafter"/>
</dbReference>
<evidence type="ECO:0000259" key="4">
    <source>
        <dbReference type="PROSITE" id="PS50112"/>
    </source>
</evidence>
<keyword evidence="6" id="KW-0808">Transferase</keyword>
<dbReference type="Gene3D" id="3.30.70.270">
    <property type="match status" value="1"/>
</dbReference>
<dbReference type="EMBL" id="CADIJO010000014">
    <property type="protein sequence ID" value="CAB3720691.1"/>
    <property type="molecule type" value="Genomic_DNA"/>
</dbReference>
<feature type="domain" description="GGDEF" evidence="5">
    <location>
        <begin position="217"/>
        <end position="350"/>
    </location>
</feature>
<dbReference type="PROSITE" id="PS50112">
    <property type="entry name" value="PAS"/>
    <property type="match status" value="1"/>
</dbReference>
<dbReference type="Pfam" id="PF00989">
    <property type="entry name" value="PAS"/>
    <property type="match status" value="1"/>
</dbReference>
<dbReference type="PANTHER" id="PTHR45138:SF9">
    <property type="entry name" value="DIGUANYLATE CYCLASE DGCM-RELATED"/>
    <property type="match status" value="1"/>
</dbReference>
<dbReference type="GO" id="GO:1902201">
    <property type="term" value="P:negative regulation of bacterial-type flagellum-dependent cell motility"/>
    <property type="evidence" value="ECO:0007669"/>
    <property type="project" value="TreeGrafter"/>
</dbReference>
<evidence type="ECO:0000256" key="2">
    <source>
        <dbReference type="ARBA" id="ARBA00034247"/>
    </source>
</evidence>
<sequence length="350" mass="38506">MPTRPVRAAFPDCEPMRLVSSNDALISPQPRAEAGRPQAADPPPADAQARHADDAQAAELQRLREVVARYEALFQNAPVLINAFDGRGQCVLWNEACVRRFGWTRDEINSYPEPLALFYPDPETRARVVQSVGPTPDQSFREWQPLARTGERLSVLWSNVRLPDGSVVNIGMDMTENRRNEAALARLAKVDDLTGCWTRAEILLRLQAMLEAARQGARHTALMLDLDYFKQVNDRYGHLGGDAALRHFCSQLQGCLREGDAVGRLGGEEFLVLLADADADVALAVCDRLRAGLRQHPASVDGHAVVLSASGGITRFLATDASMSDVLRRADQAMYRAKRAGRDCAVVLPD</sequence>
<evidence type="ECO:0000313" key="6">
    <source>
        <dbReference type="EMBL" id="CAB3720691.1"/>
    </source>
</evidence>
<dbReference type="InterPro" id="IPR000160">
    <property type="entry name" value="GGDEF_dom"/>
</dbReference>
<dbReference type="InterPro" id="IPR000014">
    <property type="entry name" value="PAS"/>
</dbReference>
<dbReference type="PANTHER" id="PTHR45138">
    <property type="entry name" value="REGULATORY COMPONENTS OF SENSORY TRANSDUCTION SYSTEM"/>
    <property type="match status" value="1"/>
</dbReference>
<dbReference type="Gene3D" id="3.30.450.20">
    <property type="entry name" value="PAS domain"/>
    <property type="match status" value="1"/>
</dbReference>